<dbReference type="Gene3D" id="2.40.160.200">
    <property type="entry name" value="LURP1-related"/>
    <property type="match status" value="2"/>
</dbReference>
<keyword evidence="3" id="KW-1185">Reference proteome</keyword>
<sequence length="254" mass="29030">MAHPFPIVSSRYMTSDWRNLLDLVIVREPISLSRGSFTVTNANGRALFNVKGDFFSLADRRVLSDVNGTPLLTFQRKLGYILDQWDVFRGSSNERIFRTKRTSFVPCKTTLEVFLGGNTNENAWDFLVKGTLFNNSCTIYAKDGTTVIAKMQKKHSVETIALRRATFSVRVFPNVDYAFIVALERNFRFFEHKSRTEEALAGCIYEIMQKKHSVETIALRRATFSVRVFPNVDYAFIVALVVILDQSKLNKTNT</sequence>
<reference evidence="2 3" key="1">
    <citation type="journal article" date="2018" name="Mol. Plant">
        <title>The genome of Artemisia annua provides insight into the evolution of Asteraceae family and artemisinin biosynthesis.</title>
        <authorList>
            <person name="Shen Q."/>
            <person name="Zhang L."/>
            <person name="Liao Z."/>
            <person name="Wang S."/>
            <person name="Yan T."/>
            <person name="Shi P."/>
            <person name="Liu M."/>
            <person name="Fu X."/>
            <person name="Pan Q."/>
            <person name="Wang Y."/>
            <person name="Lv Z."/>
            <person name="Lu X."/>
            <person name="Zhang F."/>
            <person name="Jiang W."/>
            <person name="Ma Y."/>
            <person name="Chen M."/>
            <person name="Hao X."/>
            <person name="Li L."/>
            <person name="Tang Y."/>
            <person name="Lv G."/>
            <person name="Zhou Y."/>
            <person name="Sun X."/>
            <person name="Brodelius P.E."/>
            <person name="Rose J.K.C."/>
            <person name="Tang K."/>
        </authorList>
    </citation>
    <scope>NUCLEOTIDE SEQUENCE [LARGE SCALE GENOMIC DNA]</scope>
    <source>
        <strain evidence="3">cv. Huhao1</strain>
        <tissue evidence="2">Leaf</tissue>
    </source>
</reference>
<comment type="caution">
    <text evidence="2">The sequence shown here is derived from an EMBL/GenBank/DDBJ whole genome shotgun (WGS) entry which is preliminary data.</text>
</comment>
<dbReference type="Proteomes" id="UP000245207">
    <property type="component" value="Unassembled WGS sequence"/>
</dbReference>
<dbReference type="SUPFAM" id="SSF54518">
    <property type="entry name" value="Tubby C-terminal domain-like"/>
    <property type="match status" value="2"/>
</dbReference>
<dbReference type="InterPro" id="IPR007612">
    <property type="entry name" value="LOR"/>
</dbReference>
<dbReference type="EMBL" id="PKPP01000418">
    <property type="protein sequence ID" value="PWA92994.1"/>
    <property type="molecule type" value="Genomic_DNA"/>
</dbReference>
<dbReference type="Pfam" id="PF04525">
    <property type="entry name" value="LOR"/>
    <property type="match status" value="2"/>
</dbReference>
<dbReference type="STRING" id="35608.A0A2U1Q4Q1"/>
<evidence type="ECO:0000313" key="3">
    <source>
        <dbReference type="Proteomes" id="UP000245207"/>
    </source>
</evidence>
<dbReference type="AlphaFoldDB" id="A0A2U1Q4Q1"/>
<comment type="similarity">
    <text evidence="1">Belongs to the LOR family.</text>
</comment>
<dbReference type="InterPro" id="IPR038595">
    <property type="entry name" value="LOR_sf"/>
</dbReference>
<accession>A0A2U1Q4Q1</accession>
<dbReference type="PANTHER" id="PTHR31087">
    <property type="match status" value="1"/>
</dbReference>
<evidence type="ECO:0000313" key="2">
    <source>
        <dbReference type="EMBL" id="PWA92994.1"/>
    </source>
</evidence>
<evidence type="ECO:0000256" key="1">
    <source>
        <dbReference type="ARBA" id="ARBA00005437"/>
    </source>
</evidence>
<gene>
    <name evidence="2" type="ORF">CTI12_AA075990</name>
</gene>
<dbReference type="PANTHER" id="PTHR31087:SF58">
    <property type="entry name" value="OS07G0230700 PROTEIN"/>
    <property type="match status" value="1"/>
</dbReference>
<dbReference type="OrthoDB" id="97518at2759"/>
<protein>
    <recommendedName>
        <fullName evidence="4">Tubby C-terminal-like domain-containing protein</fullName>
    </recommendedName>
</protein>
<organism evidence="2 3">
    <name type="scientific">Artemisia annua</name>
    <name type="common">Sweet wormwood</name>
    <dbReference type="NCBI Taxonomy" id="35608"/>
    <lineage>
        <taxon>Eukaryota</taxon>
        <taxon>Viridiplantae</taxon>
        <taxon>Streptophyta</taxon>
        <taxon>Embryophyta</taxon>
        <taxon>Tracheophyta</taxon>
        <taxon>Spermatophyta</taxon>
        <taxon>Magnoliopsida</taxon>
        <taxon>eudicotyledons</taxon>
        <taxon>Gunneridae</taxon>
        <taxon>Pentapetalae</taxon>
        <taxon>asterids</taxon>
        <taxon>campanulids</taxon>
        <taxon>Asterales</taxon>
        <taxon>Asteraceae</taxon>
        <taxon>Asteroideae</taxon>
        <taxon>Anthemideae</taxon>
        <taxon>Artemisiinae</taxon>
        <taxon>Artemisia</taxon>
    </lineage>
</organism>
<evidence type="ECO:0008006" key="4">
    <source>
        <dbReference type="Google" id="ProtNLM"/>
    </source>
</evidence>
<dbReference type="InterPro" id="IPR025659">
    <property type="entry name" value="Tubby-like_C"/>
</dbReference>
<name>A0A2U1Q4Q1_ARTAN</name>
<proteinExistence type="inferred from homology"/>